<gene>
    <name evidence="1" type="ORF">IE53DRAFT_332094</name>
</gene>
<organism evidence="1 2">
    <name type="scientific">Violaceomyces palustris</name>
    <dbReference type="NCBI Taxonomy" id="1673888"/>
    <lineage>
        <taxon>Eukaryota</taxon>
        <taxon>Fungi</taxon>
        <taxon>Dikarya</taxon>
        <taxon>Basidiomycota</taxon>
        <taxon>Ustilaginomycotina</taxon>
        <taxon>Ustilaginomycetes</taxon>
        <taxon>Violaceomycetales</taxon>
        <taxon>Violaceomycetaceae</taxon>
        <taxon>Violaceomyces</taxon>
    </lineage>
</organism>
<name>A0ACD0NUD2_9BASI</name>
<sequence>MGWTGGGLGKSGEGIINPIEVQVRPERAGLAYGGLKEKTKQAKEEARRRGEAVSSSEEDERGGRRSRRKKKKDQQASASKDERQPLNPDLVQAWTKAERKPRKPRVQHRTYEQIIEQAGGSAATEVGLGQIIDATGKEMREVSSIASALAQHSVPTSDSTRLPELRHNLRLICDTNKQTLDALAREGAGIVERTKWLKREAEESRRRRDKERVDLARLKEVISIVTQLETLGRNAALSTSTSESNKVQEGELEVFDPLVKILVRDFQVEIERENLDEAVVGSMGPTFKRLLSEWSPLEQPQALTASLKRWRAILKVSERADGKEEDLWPTTKGGVKQGKKTTNVMTPFESLLWNSWMPKMRSCINNDWKVEEASSAVELVESWRGIIPRFIMDNILDQLILPKLKAAISDWDPRRSKASLHRIVFPWISVFGDERFNETLSEAKRRLKASLKTIKLDQVVAARLDLEEWKGVYRSEEWDNLMLETVVPRLGSKLRNEFKVDPSDQDMTIMTNVVSWWSSKLIRPSILSRLLEREFFPKWLNVLHQWLIQPRANLDEVAQWYTYWKSWFPSEMVEMEGIQHGFNKAIRLMDRALELGERRETQLEKPDTNPLPRRTAHPPGVSSKRDSRDQAEEDNEDDSSFRRIVEEEASRHDLIVISLNRSEPSSAKTLLTISDNVGGKRGIQFYIQDDVCWVQDSKPSNSNGSAPFSPLGVSDLIQRVKRMR</sequence>
<keyword evidence="2" id="KW-1185">Reference proteome</keyword>
<evidence type="ECO:0000313" key="1">
    <source>
        <dbReference type="EMBL" id="PWN49414.1"/>
    </source>
</evidence>
<evidence type="ECO:0000313" key="2">
    <source>
        <dbReference type="Proteomes" id="UP000245626"/>
    </source>
</evidence>
<reference evidence="1 2" key="1">
    <citation type="journal article" date="2018" name="Mol. Biol. Evol.">
        <title>Broad Genomic Sampling Reveals a Smut Pathogenic Ancestry of the Fungal Clade Ustilaginomycotina.</title>
        <authorList>
            <person name="Kijpornyongpan T."/>
            <person name="Mondo S.J."/>
            <person name="Barry K."/>
            <person name="Sandor L."/>
            <person name="Lee J."/>
            <person name="Lipzen A."/>
            <person name="Pangilinan J."/>
            <person name="LaButti K."/>
            <person name="Hainaut M."/>
            <person name="Henrissat B."/>
            <person name="Grigoriev I.V."/>
            <person name="Spatafora J.W."/>
            <person name="Aime M.C."/>
        </authorList>
    </citation>
    <scope>NUCLEOTIDE SEQUENCE [LARGE SCALE GENOMIC DNA]</scope>
    <source>
        <strain evidence="1 2">SA 807</strain>
    </source>
</reference>
<accession>A0ACD0NUD2</accession>
<dbReference type="EMBL" id="KZ820054">
    <property type="protein sequence ID" value="PWN49414.1"/>
    <property type="molecule type" value="Genomic_DNA"/>
</dbReference>
<proteinExistence type="predicted"/>
<dbReference type="Proteomes" id="UP000245626">
    <property type="component" value="Unassembled WGS sequence"/>
</dbReference>
<protein>
    <submittedName>
        <fullName evidence="1">TFP11-domain-containing protein</fullName>
    </submittedName>
</protein>